<name>A0A9X2RIL4_9PROT</name>
<evidence type="ECO:0000313" key="2">
    <source>
        <dbReference type="Proteomes" id="UP001142610"/>
    </source>
</evidence>
<dbReference type="Gene3D" id="3.30.565.10">
    <property type="entry name" value="Histidine kinase-like ATPase, C-terminal domain"/>
    <property type="match status" value="1"/>
</dbReference>
<organism evidence="1 2">
    <name type="scientific">Parvularcula maris</name>
    <dbReference type="NCBI Taxonomy" id="2965077"/>
    <lineage>
        <taxon>Bacteria</taxon>
        <taxon>Pseudomonadati</taxon>
        <taxon>Pseudomonadota</taxon>
        <taxon>Alphaproteobacteria</taxon>
        <taxon>Parvularculales</taxon>
        <taxon>Parvularculaceae</taxon>
        <taxon>Parvularcula</taxon>
    </lineage>
</organism>
<proteinExistence type="predicted"/>
<dbReference type="Proteomes" id="UP001142610">
    <property type="component" value="Unassembled WGS sequence"/>
</dbReference>
<dbReference type="AlphaFoldDB" id="A0A9X2RIL4"/>
<evidence type="ECO:0000313" key="1">
    <source>
        <dbReference type="EMBL" id="MCQ8183992.1"/>
    </source>
</evidence>
<reference evidence="1" key="1">
    <citation type="submission" date="2022-07" db="EMBL/GenBank/DDBJ databases">
        <title>Parvularcula maris sp. nov., an algicidal bacterium isolated from seawater.</title>
        <authorList>
            <person name="Li F."/>
        </authorList>
    </citation>
    <scope>NUCLEOTIDE SEQUENCE</scope>
    <source>
        <strain evidence="1">BGMRC 0090</strain>
    </source>
</reference>
<comment type="caution">
    <text evidence="1">The sequence shown here is derived from an EMBL/GenBank/DDBJ whole genome shotgun (WGS) entry which is preliminary data.</text>
</comment>
<dbReference type="InterPro" id="IPR036890">
    <property type="entry name" value="HATPase_C_sf"/>
</dbReference>
<accession>A0A9X2RIL4</accession>
<gene>
    <name evidence="1" type="ORF">NOG11_01195</name>
</gene>
<protein>
    <submittedName>
        <fullName evidence="1">Uncharacterized protein</fullName>
    </submittedName>
</protein>
<sequence>MSMIWWVAAVVAVSVGAAAFLWRRFAERGGAPDNMSLRSEAAGLLVETVTGLREPLVVLCAEEEAIRRSSDTRTPVPLRTAGELGSALHQIRHVLTQVMDLAELAGGASPKRREPTDPCEVSRAVAKEINAALRCSGSAVKVSLSSTQSSMVFLDAQKYTECLKAILAFAVSSDTEEGPIRMRLHGEPSFDGGEKLSILVELPSLSATEVADLFRSEPCPRRLPLKVASILAAAMGGRLSSVILPHGTPALSLQITTERAAERPDLPDLLGEAA</sequence>
<dbReference type="EMBL" id="JANIBC010000001">
    <property type="protein sequence ID" value="MCQ8183992.1"/>
    <property type="molecule type" value="Genomic_DNA"/>
</dbReference>
<keyword evidence="2" id="KW-1185">Reference proteome</keyword>